<gene>
    <name evidence="2" type="ORF">CYCCA115_LOCUS13477</name>
</gene>
<evidence type="ECO:0000313" key="2">
    <source>
        <dbReference type="EMBL" id="CAJ1952288.1"/>
    </source>
</evidence>
<dbReference type="Pfam" id="PF20710">
    <property type="entry name" value="DUF6824"/>
    <property type="match status" value="1"/>
</dbReference>
<evidence type="ECO:0000313" key="3">
    <source>
        <dbReference type="Proteomes" id="UP001295423"/>
    </source>
</evidence>
<protein>
    <recommendedName>
        <fullName evidence="1">DUF6824 domain-containing protein</fullName>
    </recommendedName>
</protein>
<dbReference type="InterPro" id="IPR049227">
    <property type="entry name" value="DUF6824"/>
</dbReference>
<dbReference type="AlphaFoldDB" id="A0AAD2JHW6"/>
<feature type="domain" description="DUF6824" evidence="1">
    <location>
        <begin position="69"/>
        <end position="151"/>
    </location>
</feature>
<proteinExistence type="predicted"/>
<evidence type="ECO:0000259" key="1">
    <source>
        <dbReference type="Pfam" id="PF20710"/>
    </source>
</evidence>
<name>A0AAD2JHW6_9STRA</name>
<reference evidence="2" key="1">
    <citation type="submission" date="2023-08" db="EMBL/GenBank/DDBJ databases">
        <authorList>
            <person name="Audoor S."/>
            <person name="Bilcke G."/>
        </authorList>
    </citation>
    <scope>NUCLEOTIDE SEQUENCE</scope>
</reference>
<accession>A0AAD2JHW6</accession>
<keyword evidence="3" id="KW-1185">Reference proteome</keyword>
<dbReference type="Proteomes" id="UP001295423">
    <property type="component" value="Unassembled WGS sequence"/>
</dbReference>
<sequence length="306" mass="34338">MSSQQEEKATKAENVGNLVHLLNHVIDSMPSSSTLTVLDRYTALRNHRIRFQDALDPNAERVAALRKDDIILGRGKNMQDYPGNRRMRSIINKYKHEYQSIQRSEKRDLVESVYKEITQGGGRFLTKATNEKYFVLVDIEVALQKVSNTLRCRKNRNKVAVAIGTEMGIEEKASASFQGNRSSVSRDKLADVAISNQKRAIRSASSSSSQTVAPPLVMGNRSQTMSLLRENTVRLMKKMPLLPATLNDLCYLQHCQSLQRSYPGSVVSFMREHQSILNAGGANARLPRMASSTAERASHEVFRDRG</sequence>
<dbReference type="EMBL" id="CAKOGP040001803">
    <property type="protein sequence ID" value="CAJ1952288.1"/>
    <property type="molecule type" value="Genomic_DNA"/>
</dbReference>
<comment type="caution">
    <text evidence="2">The sequence shown here is derived from an EMBL/GenBank/DDBJ whole genome shotgun (WGS) entry which is preliminary data.</text>
</comment>
<organism evidence="2 3">
    <name type="scientific">Cylindrotheca closterium</name>
    <dbReference type="NCBI Taxonomy" id="2856"/>
    <lineage>
        <taxon>Eukaryota</taxon>
        <taxon>Sar</taxon>
        <taxon>Stramenopiles</taxon>
        <taxon>Ochrophyta</taxon>
        <taxon>Bacillariophyta</taxon>
        <taxon>Bacillariophyceae</taxon>
        <taxon>Bacillariophycidae</taxon>
        <taxon>Bacillariales</taxon>
        <taxon>Bacillariaceae</taxon>
        <taxon>Cylindrotheca</taxon>
    </lineage>
</organism>